<organism evidence="1 2">
    <name type="scientific">Limnovirga soli</name>
    <dbReference type="NCBI Taxonomy" id="2656915"/>
    <lineage>
        <taxon>Bacteria</taxon>
        <taxon>Pseudomonadati</taxon>
        <taxon>Bacteroidota</taxon>
        <taxon>Chitinophagia</taxon>
        <taxon>Chitinophagales</taxon>
        <taxon>Chitinophagaceae</taxon>
        <taxon>Limnovirga</taxon>
    </lineage>
</organism>
<dbReference type="AlphaFoldDB" id="A0A8J8FFY6"/>
<evidence type="ECO:0000313" key="1">
    <source>
        <dbReference type="EMBL" id="NNV54384.1"/>
    </source>
</evidence>
<comment type="caution">
    <text evidence="1">The sequence shown here is derived from an EMBL/GenBank/DDBJ whole genome shotgun (WGS) entry which is preliminary data.</text>
</comment>
<reference evidence="1" key="1">
    <citation type="submission" date="2019-10" db="EMBL/GenBank/DDBJ databases">
        <title>Draft genome sequence of Panacibacter sp. KCS-6.</title>
        <authorList>
            <person name="Yim K.J."/>
        </authorList>
    </citation>
    <scope>NUCLEOTIDE SEQUENCE</scope>
    <source>
        <strain evidence="1">KCS-6</strain>
    </source>
</reference>
<gene>
    <name evidence="1" type="ORF">GD597_02860</name>
</gene>
<sequence length="159" mass="18817">MTREFSESEIRYLKKLADFKDIFLYDARHFDSSRARKSHDIKLILSIELFIEIFCQNDFADTDYSIIQNESREFESADKWINQIGIETILKGLTYIIWSNKIEEGYFLKKIKDKLVYKYLSRLSNILHERANGPVMVNGNKVFFIPDVIEKTAPTYINK</sequence>
<name>A0A8J8FFY6_9BACT</name>
<proteinExistence type="predicted"/>
<protein>
    <submittedName>
        <fullName evidence="1">Uncharacterized protein</fullName>
    </submittedName>
</protein>
<dbReference type="RefSeq" id="WP_171606308.1">
    <property type="nucleotide sequence ID" value="NZ_WHPF01000002.1"/>
</dbReference>
<accession>A0A8J8FFY6</accession>
<keyword evidence="2" id="KW-1185">Reference proteome</keyword>
<evidence type="ECO:0000313" key="2">
    <source>
        <dbReference type="Proteomes" id="UP000598971"/>
    </source>
</evidence>
<dbReference type="Proteomes" id="UP000598971">
    <property type="component" value="Unassembled WGS sequence"/>
</dbReference>
<dbReference type="EMBL" id="WHPF01000002">
    <property type="protein sequence ID" value="NNV54384.1"/>
    <property type="molecule type" value="Genomic_DNA"/>
</dbReference>